<dbReference type="PANTHER" id="PTHR33884:SF3">
    <property type="entry name" value="UPF0410 PROTEIN YMGE"/>
    <property type="match status" value="1"/>
</dbReference>
<evidence type="ECO:0000256" key="5">
    <source>
        <dbReference type="ARBA" id="ARBA00022989"/>
    </source>
</evidence>
<keyword evidence="9" id="KW-1185">Reference proteome</keyword>
<evidence type="ECO:0000256" key="1">
    <source>
        <dbReference type="ARBA" id="ARBA00004651"/>
    </source>
</evidence>
<dbReference type="InterPro" id="IPR007341">
    <property type="entry name" value="Transgly_assoc"/>
</dbReference>
<feature type="transmembrane region" description="Helical" evidence="7">
    <location>
        <begin position="6"/>
        <end position="24"/>
    </location>
</feature>
<organism evidence="8 9">
    <name type="scientific">Aquamicrobium lusatiense</name>
    <dbReference type="NCBI Taxonomy" id="89772"/>
    <lineage>
        <taxon>Bacteria</taxon>
        <taxon>Pseudomonadati</taxon>
        <taxon>Pseudomonadota</taxon>
        <taxon>Alphaproteobacteria</taxon>
        <taxon>Hyphomicrobiales</taxon>
        <taxon>Phyllobacteriaceae</taxon>
        <taxon>Aquamicrobium</taxon>
    </lineage>
</organism>
<proteinExistence type="inferred from homology"/>
<keyword evidence="6 7" id="KW-0472">Membrane</keyword>
<dbReference type="AlphaFoldDB" id="A0A7W9VX31"/>
<feature type="transmembrane region" description="Helical" evidence="7">
    <location>
        <begin position="31"/>
        <end position="49"/>
    </location>
</feature>
<evidence type="ECO:0000313" key="9">
    <source>
        <dbReference type="Proteomes" id="UP000533306"/>
    </source>
</evidence>
<sequence>MGPEGLIVFLIVGAIAGWLAGLIVKGYGFGLLGNIVVGIVGAFIAGWLLPKVGIVIGGGVIANIINALIGAIILLLLIRVVKSA</sequence>
<dbReference type="Proteomes" id="UP000533306">
    <property type="component" value="Unassembled WGS sequence"/>
</dbReference>
<gene>
    <name evidence="8" type="ORF">HNR59_003131</name>
</gene>
<accession>A0A7W9VX31</accession>
<comment type="caution">
    <text evidence="8">The sequence shown here is derived from an EMBL/GenBank/DDBJ whole genome shotgun (WGS) entry which is preliminary data.</text>
</comment>
<comment type="similarity">
    <text evidence="2">Belongs to the UPF0410 family.</text>
</comment>
<feature type="transmembrane region" description="Helical" evidence="7">
    <location>
        <begin position="55"/>
        <end position="78"/>
    </location>
</feature>
<reference evidence="8 9" key="1">
    <citation type="submission" date="2020-08" db="EMBL/GenBank/DDBJ databases">
        <title>Genomic Encyclopedia of Type Strains, Phase IV (KMG-IV): sequencing the most valuable type-strain genomes for metagenomic binning, comparative biology and taxonomic classification.</title>
        <authorList>
            <person name="Goeker M."/>
        </authorList>
    </citation>
    <scope>NUCLEOTIDE SEQUENCE [LARGE SCALE GENOMIC DNA]</scope>
    <source>
        <strain evidence="8 9">DSM 11099</strain>
    </source>
</reference>
<dbReference type="GO" id="GO:0005886">
    <property type="term" value="C:plasma membrane"/>
    <property type="evidence" value="ECO:0007669"/>
    <property type="project" value="UniProtKB-SubCell"/>
</dbReference>
<keyword evidence="4 7" id="KW-0812">Transmembrane</keyword>
<comment type="subcellular location">
    <subcellularLocation>
        <location evidence="1">Cell membrane</location>
        <topology evidence="1">Multi-pass membrane protein</topology>
    </subcellularLocation>
</comment>
<evidence type="ECO:0000256" key="7">
    <source>
        <dbReference type="SAM" id="Phobius"/>
    </source>
</evidence>
<keyword evidence="5 7" id="KW-1133">Transmembrane helix</keyword>
<dbReference type="PANTHER" id="PTHR33884">
    <property type="entry name" value="UPF0410 PROTEIN YMGE"/>
    <property type="match status" value="1"/>
</dbReference>
<evidence type="ECO:0000256" key="2">
    <source>
        <dbReference type="ARBA" id="ARBA00011006"/>
    </source>
</evidence>
<dbReference type="Pfam" id="PF04226">
    <property type="entry name" value="Transgly_assoc"/>
    <property type="match status" value="1"/>
</dbReference>
<evidence type="ECO:0000256" key="6">
    <source>
        <dbReference type="ARBA" id="ARBA00023136"/>
    </source>
</evidence>
<name>A0A7W9VX31_9HYPH</name>
<keyword evidence="3" id="KW-1003">Cell membrane</keyword>
<dbReference type="EMBL" id="JACHEU010000002">
    <property type="protein sequence ID" value="MBB6013742.1"/>
    <property type="molecule type" value="Genomic_DNA"/>
</dbReference>
<dbReference type="RefSeq" id="WP_183831926.1">
    <property type="nucleotide sequence ID" value="NZ_JACHEU010000002.1"/>
</dbReference>
<evidence type="ECO:0000256" key="3">
    <source>
        <dbReference type="ARBA" id="ARBA00022475"/>
    </source>
</evidence>
<evidence type="ECO:0000313" key="8">
    <source>
        <dbReference type="EMBL" id="MBB6013742.1"/>
    </source>
</evidence>
<evidence type="ECO:0000256" key="4">
    <source>
        <dbReference type="ARBA" id="ARBA00022692"/>
    </source>
</evidence>
<protein>
    <submittedName>
        <fullName evidence="8">Putative membrane protein YeaQ/YmgE (Transglycosylase-associated protein family)</fullName>
    </submittedName>
</protein>